<keyword evidence="2 5" id="KW-0690">Ribosome biogenesis</keyword>
<dbReference type="EMBL" id="CP016027">
    <property type="protein sequence ID" value="ANJ68439.1"/>
    <property type="molecule type" value="Genomic_DNA"/>
</dbReference>
<keyword evidence="3 5" id="KW-0698">rRNA processing</keyword>
<comment type="subunit">
    <text evidence="5">Binds ribosomal protein uS19.</text>
</comment>
<dbReference type="Pfam" id="PF01782">
    <property type="entry name" value="RimM"/>
    <property type="match status" value="1"/>
</dbReference>
<dbReference type="Proteomes" id="UP000078596">
    <property type="component" value="Chromosome"/>
</dbReference>
<dbReference type="InterPro" id="IPR002676">
    <property type="entry name" value="RimM_N"/>
</dbReference>
<evidence type="ECO:0000259" key="6">
    <source>
        <dbReference type="Pfam" id="PF01782"/>
    </source>
</evidence>
<evidence type="ECO:0000256" key="2">
    <source>
        <dbReference type="ARBA" id="ARBA00022517"/>
    </source>
</evidence>
<keyword evidence="1 5" id="KW-0963">Cytoplasm</keyword>
<dbReference type="OrthoDB" id="9783509at2"/>
<dbReference type="InterPro" id="IPR009000">
    <property type="entry name" value="Transl_B-barrel_sf"/>
</dbReference>
<dbReference type="GO" id="GO:0043022">
    <property type="term" value="F:ribosome binding"/>
    <property type="evidence" value="ECO:0007669"/>
    <property type="project" value="InterPro"/>
</dbReference>
<dbReference type="HAMAP" id="MF_00014">
    <property type="entry name" value="Ribosome_mat_RimM"/>
    <property type="match status" value="1"/>
</dbReference>
<evidence type="ECO:0000256" key="4">
    <source>
        <dbReference type="ARBA" id="ARBA00023186"/>
    </source>
</evidence>
<dbReference type="SUPFAM" id="SSF50447">
    <property type="entry name" value="Translation proteins"/>
    <property type="match status" value="1"/>
</dbReference>
<dbReference type="InterPro" id="IPR036976">
    <property type="entry name" value="RimM_N_sf"/>
</dbReference>
<evidence type="ECO:0000256" key="1">
    <source>
        <dbReference type="ARBA" id="ARBA00022490"/>
    </source>
</evidence>
<organism evidence="8 9">
    <name type="scientific">Halothiobacillus diazotrophicus</name>
    <dbReference type="NCBI Taxonomy" id="1860122"/>
    <lineage>
        <taxon>Bacteria</taxon>
        <taxon>Pseudomonadati</taxon>
        <taxon>Pseudomonadota</taxon>
        <taxon>Gammaproteobacteria</taxon>
        <taxon>Chromatiales</taxon>
        <taxon>Halothiobacillaceae</taxon>
        <taxon>Halothiobacillus</taxon>
    </lineage>
</organism>
<dbReference type="KEGG" id="haz:A9404_11045"/>
<dbReference type="Gene3D" id="2.30.30.240">
    <property type="entry name" value="PRC-barrel domain"/>
    <property type="match status" value="1"/>
</dbReference>
<reference evidence="8 9" key="1">
    <citation type="submission" date="2016-06" db="EMBL/GenBank/DDBJ databases">
        <title>Insight into the functional genes involving in sulfur oxidation in Pearl River water.</title>
        <authorList>
            <person name="Luo J."/>
            <person name="Tan X."/>
            <person name="Lin W."/>
        </authorList>
    </citation>
    <scope>NUCLEOTIDE SEQUENCE [LARGE SCALE GENOMIC DNA]</scope>
    <source>
        <strain evidence="8 9">LS2</strain>
    </source>
</reference>
<evidence type="ECO:0000259" key="7">
    <source>
        <dbReference type="Pfam" id="PF24986"/>
    </source>
</evidence>
<comment type="function">
    <text evidence="5">An accessory protein needed during the final step in the assembly of 30S ribosomal subunit, possibly for assembly of the head region. Essential for efficient processing of 16S rRNA. May be needed both before and after RbfA during the maturation of 16S rRNA. It has affinity for free ribosomal 30S subunits but not for 70S ribosomes.</text>
</comment>
<keyword evidence="9" id="KW-1185">Reference proteome</keyword>
<proteinExistence type="inferred from homology"/>
<dbReference type="GO" id="GO:0005840">
    <property type="term" value="C:ribosome"/>
    <property type="evidence" value="ECO:0007669"/>
    <property type="project" value="InterPro"/>
</dbReference>
<dbReference type="SUPFAM" id="SSF50346">
    <property type="entry name" value="PRC-barrel domain"/>
    <property type="match status" value="1"/>
</dbReference>
<dbReference type="GO" id="GO:0006364">
    <property type="term" value="P:rRNA processing"/>
    <property type="evidence" value="ECO:0007669"/>
    <property type="project" value="UniProtKB-UniRule"/>
</dbReference>
<dbReference type="PANTHER" id="PTHR33692">
    <property type="entry name" value="RIBOSOME MATURATION FACTOR RIMM"/>
    <property type="match status" value="1"/>
</dbReference>
<evidence type="ECO:0000313" key="8">
    <source>
        <dbReference type="EMBL" id="ANJ68439.1"/>
    </source>
</evidence>
<feature type="domain" description="Ribosome maturation factor RimM PRC barrel" evidence="7">
    <location>
        <begin position="106"/>
        <end position="171"/>
    </location>
</feature>
<protein>
    <recommendedName>
        <fullName evidence="5">Ribosome maturation factor RimM</fullName>
    </recommendedName>
</protein>
<evidence type="ECO:0000313" key="9">
    <source>
        <dbReference type="Proteomes" id="UP000078596"/>
    </source>
</evidence>
<dbReference type="GO" id="GO:0005737">
    <property type="term" value="C:cytoplasm"/>
    <property type="evidence" value="ECO:0007669"/>
    <property type="project" value="UniProtKB-SubCell"/>
</dbReference>
<comment type="subcellular location">
    <subcellularLocation>
        <location evidence="5">Cytoplasm</location>
    </subcellularLocation>
</comment>
<accession>A0A191ZKN4</accession>
<dbReference type="InterPro" id="IPR011961">
    <property type="entry name" value="RimM"/>
</dbReference>
<evidence type="ECO:0000256" key="5">
    <source>
        <dbReference type="HAMAP-Rule" id="MF_00014"/>
    </source>
</evidence>
<dbReference type="NCBIfam" id="TIGR02273">
    <property type="entry name" value="16S_RimM"/>
    <property type="match status" value="1"/>
</dbReference>
<gene>
    <name evidence="5" type="primary">rimM</name>
    <name evidence="8" type="ORF">A9404_11045</name>
</gene>
<keyword evidence="4 5" id="KW-0143">Chaperone</keyword>
<dbReference type="Pfam" id="PF24986">
    <property type="entry name" value="PRC_RimM"/>
    <property type="match status" value="1"/>
</dbReference>
<dbReference type="PANTHER" id="PTHR33692:SF1">
    <property type="entry name" value="RIBOSOME MATURATION FACTOR RIMM"/>
    <property type="match status" value="1"/>
</dbReference>
<dbReference type="InterPro" id="IPR011033">
    <property type="entry name" value="PRC_barrel-like_sf"/>
</dbReference>
<comment type="domain">
    <text evidence="5">The PRC barrel domain binds ribosomal protein uS19.</text>
</comment>
<comment type="similarity">
    <text evidence="5">Belongs to the RimM family.</text>
</comment>
<dbReference type="InterPro" id="IPR056792">
    <property type="entry name" value="PRC_RimM"/>
</dbReference>
<dbReference type="AlphaFoldDB" id="A0A191ZKN4"/>
<sequence length="173" mass="19449">MDACPEDPVVVGEIGRAYGVKGWFWVTSHTRPEDGIQRYTRWYLDSDSATNPGRWVNVARYSPQSKGIVAKLQGIDDRTQAEALTGMRITVAASDLPKAGKGEYFWRDLVGCRVVHVDGQDFGVVEDLIETGANDVLVVQGDRERLIPFIPDQVLVMIDLDQRRILVDWDPDF</sequence>
<dbReference type="Gene3D" id="2.40.30.60">
    <property type="entry name" value="RimM"/>
    <property type="match status" value="1"/>
</dbReference>
<dbReference type="GO" id="GO:0042274">
    <property type="term" value="P:ribosomal small subunit biogenesis"/>
    <property type="evidence" value="ECO:0007669"/>
    <property type="project" value="UniProtKB-UniRule"/>
</dbReference>
<name>A0A191ZKN4_9GAMM</name>
<evidence type="ECO:0000256" key="3">
    <source>
        <dbReference type="ARBA" id="ARBA00022552"/>
    </source>
</evidence>
<dbReference type="STRING" id="1860122.A9404_11045"/>
<feature type="domain" description="RimM N-terminal" evidence="6">
    <location>
        <begin position="10"/>
        <end position="94"/>
    </location>
</feature>